<dbReference type="Proteomes" id="UP000216475">
    <property type="component" value="Unassembled WGS sequence"/>
</dbReference>
<feature type="binding site" evidence="10">
    <location>
        <position position="230"/>
    </location>
    <ligand>
        <name>Mg(2+)</name>
        <dbReference type="ChEBI" id="CHEBI:18420"/>
        <label>1</label>
    </ligand>
</feature>
<comment type="caution">
    <text evidence="13">The sequence shown here is derived from an EMBL/GenBank/DDBJ whole genome shotgun (WGS) entry which is preliminary data.</text>
</comment>
<feature type="binding site" evidence="10">
    <location>
        <position position="294"/>
    </location>
    <ligand>
        <name>Mg(2+)</name>
        <dbReference type="ChEBI" id="CHEBI:18420"/>
        <label>1</label>
    </ligand>
</feature>
<keyword evidence="6 10" id="KW-0479">Metal-binding</keyword>
<evidence type="ECO:0000256" key="2">
    <source>
        <dbReference type="ARBA" id="ARBA00011881"/>
    </source>
</evidence>
<accession>A0A268H856</accession>
<comment type="cofactor">
    <cofactor evidence="10">
        <name>Mg(2+)</name>
        <dbReference type="ChEBI" id="CHEBI:18420"/>
    </cofactor>
    <text evidence="10">Binds 2 magnesium ions per subunit.</text>
</comment>
<dbReference type="PANTHER" id="PTHR48408:SF1">
    <property type="entry name" value="XYLOSE ISOMERASE"/>
    <property type="match status" value="1"/>
</dbReference>
<dbReference type="HAMAP" id="MF_00455">
    <property type="entry name" value="Xylose_isom_A"/>
    <property type="match status" value="1"/>
</dbReference>
<dbReference type="InterPro" id="IPR036237">
    <property type="entry name" value="Xyl_isomerase-like_sf"/>
</dbReference>
<proteinExistence type="inferred from homology"/>
<dbReference type="PANTHER" id="PTHR48408">
    <property type="match status" value="1"/>
</dbReference>
<gene>
    <name evidence="10 13" type="primary">xylA</name>
    <name evidence="13" type="ORF">CHI12_18350</name>
</gene>
<feature type="active site" evidence="10">
    <location>
        <position position="99"/>
    </location>
</feature>
<keyword evidence="8 10" id="KW-0119">Carbohydrate metabolism</keyword>
<evidence type="ECO:0000313" key="13">
    <source>
        <dbReference type="EMBL" id="PAE06056.1"/>
    </source>
</evidence>
<evidence type="ECO:0000256" key="10">
    <source>
        <dbReference type="HAMAP-Rule" id="MF_00455"/>
    </source>
</evidence>
<feature type="binding site" evidence="10">
    <location>
        <position position="266"/>
    </location>
    <ligand>
        <name>Mg(2+)</name>
        <dbReference type="ChEBI" id="CHEBI:18420"/>
        <label>1</label>
    </ligand>
</feature>
<keyword evidence="5 10" id="KW-0859">Xylose metabolism</keyword>
<dbReference type="GO" id="GO:0042732">
    <property type="term" value="P:D-xylose metabolic process"/>
    <property type="evidence" value="ECO:0007669"/>
    <property type="project" value="UniProtKB-UniRule"/>
</dbReference>
<dbReference type="SUPFAM" id="SSF51658">
    <property type="entry name" value="Xylose isomerase-like"/>
    <property type="match status" value="1"/>
</dbReference>
<evidence type="ECO:0000256" key="1">
    <source>
        <dbReference type="ARBA" id="ARBA00005765"/>
    </source>
</evidence>
<dbReference type="RefSeq" id="WP_095273056.1">
    <property type="nucleotide sequence ID" value="NZ_NPBH01000087.1"/>
</dbReference>
<sequence>MAYFENVNKVVYEGAASTNPLAFKFYDPEERIAGKTMEEILRFGVAYWHTMTMDGSDPFGDGNMQRPWDKFSGMDLAKARVEAAFEFFEKLNVPFFCFHDVDIAPEGNSLAETYQNLDSIVSMIKEYMNTSKTKLLWNTANMFTHPRFVHGAATAVNADVYAYSAAKVKKGLEVAKDLGAENYVFWGGREGYETLLNTDMKLEQDNLGRFFHMAVNYAKEIGFTGQFLIEPKPKEPTKHQYDFDVATGLAFLQNYDLQDHFKFNIEANHATLAGHTFEHELRVARINGLLGSVDANQGDSLLGWDTDEFPTDLYTTTLAMYEILQNGGLGKGGLNFDAKVRRGSFEADDLFHAHIAGMDSFAIGLKTAQKLIEDRVLEDFITSRYSSYASGIGKQIVENQTDFHKLEEYALGLGEISNTSGRTEQLKATINQYLLNVLSK</sequence>
<organism evidence="13 14">
    <name type="scientific">Terribacillus saccharophilus</name>
    <dbReference type="NCBI Taxonomy" id="361277"/>
    <lineage>
        <taxon>Bacteria</taxon>
        <taxon>Bacillati</taxon>
        <taxon>Bacillota</taxon>
        <taxon>Bacilli</taxon>
        <taxon>Bacillales</taxon>
        <taxon>Bacillaceae</taxon>
        <taxon>Terribacillus</taxon>
    </lineage>
</organism>
<keyword evidence="7 10" id="KW-0413">Isomerase</keyword>
<dbReference type="Gene3D" id="3.20.20.150">
    <property type="entry name" value="Divalent-metal-dependent TIM barrel enzymes"/>
    <property type="match status" value="1"/>
</dbReference>
<evidence type="ECO:0000256" key="8">
    <source>
        <dbReference type="ARBA" id="ARBA00023277"/>
    </source>
</evidence>
<dbReference type="FunFam" id="3.20.20.150:FF:000002">
    <property type="entry name" value="Xylose isomerase"/>
    <property type="match status" value="1"/>
</dbReference>
<feature type="binding site" evidence="10">
    <location>
        <position position="266"/>
    </location>
    <ligand>
        <name>Mg(2+)</name>
        <dbReference type="ChEBI" id="CHEBI:18420"/>
        <label>2</label>
    </ligand>
</feature>
<dbReference type="PRINTS" id="PR00688">
    <property type="entry name" value="XYLOSISMRASE"/>
</dbReference>
<dbReference type="PROSITE" id="PS51415">
    <property type="entry name" value="XYLOSE_ISOMERASE"/>
    <property type="match status" value="1"/>
</dbReference>
<feature type="binding site" evidence="10">
    <location>
        <position position="307"/>
    </location>
    <ligand>
        <name>Mg(2+)</name>
        <dbReference type="ChEBI" id="CHEBI:18420"/>
        <label>2</label>
    </ligand>
</feature>
<dbReference type="InterPro" id="IPR001998">
    <property type="entry name" value="Xylose_isomerase"/>
</dbReference>
<evidence type="ECO:0000313" key="14">
    <source>
        <dbReference type="Proteomes" id="UP000216475"/>
    </source>
</evidence>
<evidence type="ECO:0000256" key="9">
    <source>
        <dbReference type="ARBA" id="ARBA00033659"/>
    </source>
</evidence>
<feature type="binding site" evidence="10">
    <location>
        <position position="269"/>
    </location>
    <ligand>
        <name>Mg(2+)</name>
        <dbReference type="ChEBI" id="CHEBI:18420"/>
        <label>2</label>
    </ligand>
</feature>
<reference evidence="13 14" key="1">
    <citation type="submission" date="2017-07" db="EMBL/GenBank/DDBJ databases">
        <title>Isolation and whole genome analysis of endospore-forming bacteria from heroin.</title>
        <authorList>
            <person name="Kalinowski J."/>
            <person name="Ahrens B."/>
            <person name="Al-Dilaimi A."/>
            <person name="Winkler A."/>
            <person name="Wibberg D."/>
            <person name="Schleenbecker U."/>
            <person name="Ruckert C."/>
            <person name="Wolfel R."/>
            <person name="Grass G."/>
        </authorList>
    </citation>
    <scope>NUCLEOTIDE SEQUENCE [LARGE SCALE GENOMIC DNA]</scope>
    <source>
        <strain evidence="13 14">7509</strain>
    </source>
</reference>
<evidence type="ECO:0000256" key="12">
    <source>
        <dbReference type="RuleBase" id="RU000610"/>
    </source>
</evidence>
<evidence type="ECO:0000256" key="6">
    <source>
        <dbReference type="ARBA" id="ARBA00022723"/>
    </source>
</evidence>
<feature type="binding site" evidence="10">
    <location>
        <position position="337"/>
    </location>
    <ligand>
        <name>Mg(2+)</name>
        <dbReference type="ChEBI" id="CHEBI:18420"/>
        <label>1</label>
    </ligand>
</feature>
<dbReference type="GO" id="GO:0005737">
    <property type="term" value="C:cytoplasm"/>
    <property type="evidence" value="ECO:0007669"/>
    <property type="project" value="UniProtKB-SubCell"/>
</dbReference>
<dbReference type="InterPro" id="IPR013452">
    <property type="entry name" value="Xylose_isom_bac"/>
</dbReference>
<comment type="subcellular location">
    <subcellularLocation>
        <location evidence="10 12">Cytoplasm</location>
    </subcellularLocation>
</comment>
<name>A0A268H856_9BACI</name>
<evidence type="ECO:0000256" key="5">
    <source>
        <dbReference type="ARBA" id="ARBA00022629"/>
    </source>
</evidence>
<evidence type="ECO:0000256" key="11">
    <source>
        <dbReference type="RuleBase" id="RU000609"/>
    </source>
</evidence>
<comment type="subunit">
    <text evidence="2 10 12">Homotetramer.</text>
</comment>
<dbReference type="GO" id="GO:0009045">
    <property type="term" value="F:xylose isomerase activity"/>
    <property type="evidence" value="ECO:0007669"/>
    <property type="project" value="UniProtKB-UniRule"/>
</dbReference>
<protein>
    <recommendedName>
        <fullName evidence="4 10">Xylose isomerase</fullName>
        <ecNumber evidence="3 10">5.3.1.5</ecNumber>
    </recommendedName>
</protein>
<dbReference type="AlphaFoldDB" id="A0A268H856"/>
<feature type="active site" evidence="10">
    <location>
        <position position="102"/>
    </location>
</feature>
<dbReference type="NCBIfam" id="NF003998">
    <property type="entry name" value="PRK05474.1"/>
    <property type="match status" value="1"/>
</dbReference>
<keyword evidence="10" id="KW-0963">Cytoplasm</keyword>
<feature type="binding site" evidence="10">
    <location>
        <position position="305"/>
    </location>
    <ligand>
        <name>Mg(2+)</name>
        <dbReference type="ChEBI" id="CHEBI:18420"/>
        <label>2</label>
    </ligand>
</feature>
<comment type="catalytic activity">
    <reaction evidence="9 10 11">
        <text>alpha-D-xylose = alpha-D-xylulofuranose</text>
        <dbReference type="Rhea" id="RHEA:22816"/>
        <dbReference type="ChEBI" id="CHEBI:28518"/>
        <dbReference type="ChEBI" id="CHEBI:188998"/>
        <dbReference type="EC" id="5.3.1.5"/>
    </reaction>
</comment>
<comment type="similarity">
    <text evidence="1 10 11">Belongs to the xylose isomerase family.</text>
</comment>
<dbReference type="GO" id="GO:0000287">
    <property type="term" value="F:magnesium ion binding"/>
    <property type="evidence" value="ECO:0007669"/>
    <property type="project" value="UniProtKB-UniRule"/>
</dbReference>
<evidence type="ECO:0000256" key="3">
    <source>
        <dbReference type="ARBA" id="ARBA00011958"/>
    </source>
</evidence>
<evidence type="ECO:0000256" key="7">
    <source>
        <dbReference type="ARBA" id="ARBA00023235"/>
    </source>
</evidence>
<dbReference type="NCBIfam" id="TIGR02630">
    <property type="entry name" value="xylose_isom_A"/>
    <property type="match status" value="1"/>
</dbReference>
<dbReference type="EC" id="5.3.1.5" evidence="3 10"/>
<keyword evidence="10" id="KW-0460">Magnesium</keyword>
<evidence type="ECO:0000256" key="4">
    <source>
        <dbReference type="ARBA" id="ARBA00018232"/>
    </source>
</evidence>
<dbReference type="EMBL" id="NPBH01000087">
    <property type="protein sequence ID" value="PAE06056.1"/>
    <property type="molecule type" value="Genomic_DNA"/>
</dbReference>